<comment type="caution">
    <text evidence="2">The sequence shown here is derived from an EMBL/GenBank/DDBJ whole genome shotgun (WGS) entry which is preliminary data.</text>
</comment>
<gene>
    <name evidence="1" type="ORF">HK099_007691</name>
    <name evidence="2" type="ORF">HK099_007692</name>
</gene>
<name>A0AAD5Y0I3_9FUNG</name>
<evidence type="ECO:0000313" key="3">
    <source>
        <dbReference type="Proteomes" id="UP001211065"/>
    </source>
</evidence>
<reference evidence="2" key="1">
    <citation type="submission" date="2020-05" db="EMBL/GenBank/DDBJ databases">
        <title>Phylogenomic resolution of chytrid fungi.</title>
        <authorList>
            <person name="Stajich J.E."/>
            <person name="Amses K."/>
            <person name="Simmons R."/>
            <person name="Seto K."/>
            <person name="Myers J."/>
            <person name="Bonds A."/>
            <person name="Quandt C.A."/>
            <person name="Barry K."/>
            <person name="Liu P."/>
            <person name="Grigoriev I."/>
            <person name="Longcore J.E."/>
            <person name="James T.Y."/>
        </authorList>
    </citation>
    <scope>NUCLEOTIDE SEQUENCE</scope>
    <source>
        <strain evidence="2">JEL0476</strain>
    </source>
</reference>
<evidence type="ECO:0000313" key="2">
    <source>
        <dbReference type="EMBL" id="KAJ3224898.1"/>
    </source>
</evidence>
<evidence type="ECO:0000313" key="1">
    <source>
        <dbReference type="EMBL" id="KAJ3224897.1"/>
    </source>
</evidence>
<accession>A0AAD5Y0I3</accession>
<dbReference type="EMBL" id="JADGJW010000077">
    <property type="protein sequence ID" value="KAJ3224897.1"/>
    <property type="molecule type" value="Genomic_DNA"/>
</dbReference>
<proteinExistence type="predicted"/>
<protein>
    <submittedName>
        <fullName evidence="2">Uncharacterized protein</fullName>
    </submittedName>
</protein>
<keyword evidence="3" id="KW-1185">Reference proteome</keyword>
<dbReference type="AlphaFoldDB" id="A0AAD5Y0I3"/>
<dbReference type="EMBL" id="JADGJW010000077">
    <property type="protein sequence ID" value="KAJ3224898.1"/>
    <property type="molecule type" value="Genomic_DNA"/>
</dbReference>
<dbReference type="Proteomes" id="UP001211065">
    <property type="component" value="Unassembled WGS sequence"/>
</dbReference>
<organism evidence="2 3">
    <name type="scientific">Clydaea vesicula</name>
    <dbReference type="NCBI Taxonomy" id="447962"/>
    <lineage>
        <taxon>Eukaryota</taxon>
        <taxon>Fungi</taxon>
        <taxon>Fungi incertae sedis</taxon>
        <taxon>Chytridiomycota</taxon>
        <taxon>Chytridiomycota incertae sedis</taxon>
        <taxon>Chytridiomycetes</taxon>
        <taxon>Lobulomycetales</taxon>
        <taxon>Lobulomycetaceae</taxon>
        <taxon>Clydaea</taxon>
    </lineage>
</organism>
<sequence length="77" mass="8748">MLNFYKTIGKSDKKSLKPTEKEVVVNITNSNIKEEVPKTKKVEEKKKIKKNSIDVFVSLNCFGGNEEKSNKLSTITE</sequence>